<feature type="transmembrane region" description="Helical" evidence="1">
    <location>
        <begin position="318"/>
        <end position="344"/>
    </location>
</feature>
<keyword evidence="1" id="KW-1133">Transmembrane helix</keyword>
<evidence type="ECO:0000313" key="2">
    <source>
        <dbReference type="EMBL" id="CAB3236633.1"/>
    </source>
</evidence>
<evidence type="ECO:0000256" key="1">
    <source>
        <dbReference type="SAM" id="Phobius"/>
    </source>
</evidence>
<reference evidence="2 3" key="1">
    <citation type="submission" date="2020-04" db="EMBL/GenBank/DDBJ databases">
        <authorList>
            <person name="Wallbank WR R."/>
            <person name="Pardo Diaz C."/>
            <person name="Kozak K."/>
            <person name="Martin S."/>
            <person name="Jiggins C."/>
            <person name="Moest M."/>
            <person name="Warren A I."/>
            <person name="Byers J.R.P. K."/>
            <person name="Montejo-Kovacevich G."/>
            <person name="Yen C E."/>
        </authorList>
    </citation>
    <scope>NUCLEOTIDE SEQUENCE [LARGE SCALE GENOMIC DNA]</scope>
</reference>
<keyword evidence="1" id="KW-0812">Transmembrane</keyword>
<organism evidence="2 3">
    <name type="scientific">Arctia plantaginis</name>
    <name type="common">Wood tiger moth</name>
    <name type="synonym">Phalaena plantaginis</name>
    <dbReference type="NCBI Taxonomy" id="874455"/>
    <lineage>
        <taxon>Eukaryota</taxon>
        <taxon>Metazoa</taxon>
        <taxon>Ecdysozoa</taxon>
        <taxon>Arthropoda</taxon>
        <taxon>Hexapoda</taxon>
        <taxon>Insecta</taxon>
        <taxon>Pterygota</taxon>
        <taxon>Neoptera</taxon>
        <taxon>Endopterygota</taxon>
        <taxon>Lepidoptera</taxon>
        <taxon>Glossata</taxon>
        <taxon>Ditrysia</taxon>
        <taxon>Noctuoidea</taxon>
        <taxon>Erebidae</taxon>
        <taxon>Arctiinae</taxon>
        <taxon>Arctia</taxon>
    </lineage>
</organism>
<dbReference type="Proteomes" id="UP000494256">
    <property type="component" value="Unassembled WGS sequence"/>
</dbReference>
<name>A0A8S0ZU59_ARCPL</name>
<evidence type="ECO:0000313" key="3">
    <source>
        <dbReference type="Proteomes" id="UP000494256"/>
    </source>
</evidence>
<protein>
    <submittedName>
        <fullName evidence="2">Uncharacterized protein</fullName>
    </submittedName>
</protein>
<keyword evidence="1" id="KW-0472">Membrane</keyword>
<proteinExistence type="predicted"/>
<gene>
    <name evidence="2" type="ORF">APLA_LOCUS7480</name>
</gene>
<sequence>MIVSSLSSSTQLQFHIREPSKTHIHHIHHDVSSNFYGDDPKPPDRHYPVKHAGLPRGLAVYPLPLKNSDHELNFNVSWLPPFGPPARDYSLEVRSVTDTVDCRTPMCYEYNIPGESTWWLIPAFSNPVVETCAVRPGCAYMVRLIAHPWDGQTSANLLVELDECVENVCSCAHSPRLPAPLVTTKTVVIHDEMFANITWSLQPPQYLQRLPSGLRKKSYIVSLGKQMVSDAHPAPWFANIITRNVDADGLISVGDSPHFILLPVIGQKGERKDKRLKSDKPEVKLLARVTLIDDRGCLGPAGNATAFNPSAESSKFSFGVYAVILAIAGAWVLGVVFVLSARFVKHVLKSLRSTPVSAPLETISRRPAWFPLQLRT</sequence>
<dbReference type="AlphaFoldDB" id="A0A8S0ZU59"/>
<dbReference type="EMBL" id="CADEBD010000302">
    <property type="protein sequence ID" value="CAB3236633.1"/>
    <property type="molecule type" value="Genomic_DNA"/>
</dbReference>
<accession>A0A8S0ZU59</accession>
<comment type="caution">
    <text evidence="2">The sequence shown here is derived from an EMBL/GenBank/DDBJ whole genome shotgun (WGS) entry which is preliminary data.</text>
</comment>
<dbReference type="OrthoDB" id="6020543at2759"/>